<accession>A0A087TBC3</accession>
<evidence type="ECO:0000313" key="2">
    <source>
        <dbReference type="Proteomes" id="UP000054359"/>
    </source>
</evidence>
<sequence length="57" mass="6634">WIINEVLRSCVHLVRHYFSNLVSIKDDCFASPSIIIKGMGSCELQHYLRIFLGIRIQ</sequence>
<proteinExistence type="predicted"/>
<feature type="non-terminal residue" evidence="1">
    <location>
        <position position="57"/>
    </location>
</feature>
<protein>
    <submittedName>
        <fullName evidence="1">Uncharacterized protein</fullName>
    </submittedName>
</protein>
<feature type="non-terminal residue" evidence="1">
    <location>
        <position position="1"/>
    </location>
</feature>
<dbReference type="AlphaFoldDB" id="A0A087TBC3"/>
<organism evidence="1 2">
    <name type="scientific">Stegodyphus mimosarum</name>
    <name type="common">African social velvet spider</name>
    <dbReference type="NCBI Taxonomy" id="407821"/>
    <lineage>
        <taxon>Eukaryota</taxon>
        <taxon>Metazoa</taxon>
        <taxon>Ecdysozoa</taxon>
        <taxon>Arthropoda</taxon>
        <taxon>Chelicerata</taxon>
        <taxon>Arachnida</taxon>
        <taxon>Araneae</taxon>
        <taxon>Araneomorphae</taxon>
        <taxon>Entelegynae</taxon>
        <taxon>Eresoidea</taxon>
        <taxon>Eresidae</taxon>
        <taxon>Stegodyphus</taxon>
    </lineage>
</organism>
<gene>
    <name evidence="1" type="ORF">X975_22084</name>
</gene>
<reference evidence="1 2" key="1">
    <citation type="submission" date="2013-11" db="EMBL/GenBank/DDBJ databases">
        <title>Genome sequencing of Stegodyphus mimosarum.</title>
        <authorList>
            <person name="Bechsgaard J."/>
        </authorList>
    </citation>
    <scope>NUCLEOTIDE SEQUENCE [LARGE SCALE GENOMIC DNA]</scope>
</reference>
<name>A0A087TBC3_STEMI</name>
<dbReference type="Proteomes" id="UP000054359">
    <property type="component" value="Unassembled WGS sequence"/>
</dbReference>
<keyword evidence="2" id="KW-1185">Reference proteome</keyword>
<dbReference type="EMBL" id="KK114432">
    <property type="protein sequence ID" value="KFM62412.1"/>
    <property type="molecule type" value="Genomic_DNA"/>
</dbReference>
<evidence type="ECO:0000313" key="1">
    <source>
        <dbReference type="EMBL" id="KFM62412.1"/>
    </source>
</evidence>